<dbReference type="GO" id="GO:0004519">
    <property type="term" value="F:endonuclease activity"/>
    <property type="evidence" value="ECO:0007669"/>
    <property type="project" value="InterPro"/>
</dbReference>
<feature type="domain" description="HNH" evidence="1">
    <location>
        <begin position="42"/>
        <end position="88"/>
    </location>
</feature>
<dbReference type="AlphaFoldDB" id="A0A6S6S5J5"/>
<dbReference type="GO" id="GO:0008270">
    <property type="term" value="F:zinc ion binding"/>
    <property type="evidence" value="ECO:0007669"/>
    <property type="project" value="InterPro"/>
</dbReference>
<dbReference type="GO" id="GO:0003676">
    <property type="term" value="F:nucleic acid binding"/>
    <property type="evidence" value="ECO:0007669"/>
    <property type="project" value="InterPro"/>
</dbReference>
<dbReference type="EMBL" id="CACVAU010000003">
    <property type="protein sequence ID" value="CAA6801516.1"/>
    <property type="molecule type" value="Genomic_DNA"/>
</dbReference>
<dbReference type="CDD" id="cd00085">
    <property type="entry name" value="HNHc"/>
    <property type="match status" value="1"/>
</dbReference>
<proteinExistence type="predicted"/>
<organism evidence="2">
    <name type="scientific">uncultured Sulfurovum sp</name>
    <dbReference type="NCBI Taxonomy" id="269237"/>
    <lineage>
        <taxon>Bacteria</taxon>
        <taxon>Pseudomonadati</taxon>
        <taxon>Campylobacterota</taxon>
        <taxon>Epsilonproteobacteria</taxon>
        <taxon>Campylobacterales</taxon>
        <taxon>Sulfurovaceae</taxon>
        <taxon>Sulfurovum</taxon>
        <taxon>environmental samples</taxon>
    </lineage>
</organism>
<dbReference type="InterPro" id="IPR002711">
    <property type="entry name" value="HNH"/>
</dbReference>
<evidence type="ECO:0000259" key="1">
    <source>
        <dbReference type="Pfam" id="PF01844"/>
    </source>
</evidence>
<dbReference type="Pfam" id="PF01844">
    <property type="entry name" value="HNH"/>
    <property type="match status" value="1"/>
</dbReference>
<reference evidence="2" key="1">
    <citation type="submission" date="2020-01" db="EMBL/GenBank/DDBJ databases">
        <authorList>
            <person name="Meier V. D."/>
            <person name="Meier V D."/>
        </authorList>
    </citation>
    <scope>NUCLEOTIDE SEQUENCE</scope>
    <source>
        <strain evidence="2">HLG_WM_MAG_05</strain>
    </source>
</reference>
<dbReference type="Gene3D" id="1.10.30.50">
    <property type="match status" value="1"/>
</dbReference>
<name>A0A6S6S5J5_9BACT</name>
<accession>A0A6S6S5J5</accession>
<gene>
    <name evidence="2" type="ORF">HELGO_WM10277</name>
</gene>
<protein>
    <recommendedName>
        <fullName evidence="1">HNH domain-containing protein</fullName>
    </recommendedName>
</protein>
<dbReference type="InterPro" id="IPR003615">
    <property type="entry name" value="HNH_nuc"/>
</dbReference>
<evidence type="ECO:0000313" key="2">
    <source>
        <dbReference type="EMBL" id="CAA6801516.1"/>
    </source>
</evidence>
<sequence length="223" mass="26460">MVYFKKTYPAPESLEKECIKNNGSYKEKDVLEQLYVDFHNKCYICESKGLESINIEHFAPHKDKNRIRKYNWSNLFWACSHCNQIKSDSEPLLNCTIEEDKVDENIRYYIDDNFAENKIVIESLLTNIEIDNSVELLIKVYNGTTIQNKFQAREKRNKLYDDVCDFTNFIQKYLRTEDMKKKKQLLEAIKGELSNQSAFTAFKRWIIRDNSALLKEFREYIGG</sequence>